<dbReference type="InterPro" id="IPR025315">
    <property type="entry name" value="DUF4220"/>
</dbReference>
<keyword evidence="1" id="KW-1133">Transmembrane helix</keyword>
<keyword evidence="1" id="KW-0472">Membrane</keyword>
<feature type="transmembrane region" description="Helical" evidence="1">
    <location>
        <begin position="64"/>
        <end position="81"/>
    </location>
</feature>
<dbReference type="Pfam" id="PF13968">
    <property type="entry name" value="DUF4220"/>
    <property type="match status" value="1"/>
</dbReference>
<evidence type="ECO:0000313" key="4">
    <source>
        <dbReference type="Proteomes" id="UP001497457"/>
    </source>
</evidence>
<dbReference type="PANTHER" id="PTHR31325">
    <property type="entry name" value="OS01G0798800 PROTEIN-RELATED"/>
    <property type="match status" value="1"/>
</dbReference>
<reference evidence="3 4" key="2">
    <citation type="submission" date="2024-10" db="EMBL/GenBank/DDBJ databases">
        <authorList>
            <person name="Ryan C."/>
        </authorList>
    </citation>
    <scope>NUCLEOTIDE SEQUENCE [LARGE SCALE GENOMIC DNA]</scope>
</reference>
<dbReference type="Pfam" id="PF04578">
    <property type="entry name" value="DUF594"/>
    <property type="match status" value="1"/>
</dbReference>
<gene>
    <name evidence="3" type="ORF">URODEC1_LOCUS14823</name>
</gene>
<sequence>METAYVFVLLGVFFLCCQLILVRVARFCRCSSHWLFLRVAEGANYLPNFLGSVALGAMPKEHSVALWILYLIVLNNSLVTHDLENKVLYLYTLCNIGFFIFRALMTAIHAGLGRVAYASIITMACASASCQIIGAKERSDSTGYSEEIARHMREEHVDQGEADWDSSTLRGYRYKVELDSEKTLDQIFEHDDDRKDLCLSFALFQLLFCTYRGIQCYDKEAARHPKTRSLVLEGLLQQQADDDGYARGFRVVEAELGFLYDHIHGGYVLCSRAARYCYLSLVFVTAIVMYVAGAVIYCRSEWDADHHSYQFLAPLLLHGFFDMLKIILYCGSDRQVVSYMCNPNAWHHVCFHHWFIRPIHSVVNKLDHGWNLYWQDLLGQYSLLAPVNPAACSLSFLSWQTTSLFSHSEEESAPETLPPCLKVSIARAIKNLTEPGDMLPPSLQQAQNFPGVEGRQKIETILKWHIATCYCEMHLENHGGQLLQDVGRSERYQVAKLLSRYCAYLVAFRPELLPCRDSSTTRRTFKGVLDDVTSLVRVRDDNGLPLSLGETLRKLDDRMIDDTVSPGKTAMLSDGLRLGHHLINDIQEHEQVWANLAKIWVKLILWVAPQDATCAKNHAKYLARGGEFVTHLWAMLSHAGILEQSSWPSCISSGGQVTPWIYPTDDDNTAS</sequence>
<organism evidence="3 4">
    <name type="scientific">Urochloa decumbens</name>
    <dbReference type="NCBI Taxonomy" id="240449"/>
    <lineage>
        <taxon>Eukaryota</taxon>
        <taxon>Viridiplantae</taxon>
        <taxon>Streptophyta</taxon>
        <taxon>Embryophyta</taxon>
        <taxon>Tracheophyta</taxon>
        <taxon>Spermatophyta</taxon>
        <taxon>Magnoliopsida</taxon>
        <taxon>Liliopsida</taxon>
        <taxon>Poales</taxon>
        <taxon>Poaceae</taxon>
        <taxon>PACMAD clade</taxon>
        <taxon>Panicoideae</taxon>
        <taxon>Panicodae</taxon>
        <taxon>Paniceae</taxon>
        <taxon>Melinidinae</taxon>
        <taxon>Urochloa</taxon>
    </lineage>
</organism>
<feature type="transmembrane region" description="Helical" evidence="1">
    <location>
        <begin position="88"/>
        <end position="109"/>
    </location>
</feature>
<feature type="transmembrane region" description="Helical" evidence="1">
    <location>
        <begin position="309"/>
        <end position="330"/>
    </location>
</feature>
<proteinExistence type="predicted"/>
<dbReference type="AlphaFoldDB" id="A0ABC8WJQ9"/>
<dbReference type="Proteomes" id="UP001497457">
    <property type="component" value="Chromosome 12b"/>
</dbReference>
<dbReference type="EMBL" id="OZ075122">
    <property type="protein sequence ID" value="CAL4911163.1"/>
    <property type="molecule type" value="Genomic_DNA"/>
</dbReference>
<evidence type="ECO:0000256" key="1">
    <source>
        <dbReference type="SAM" id="Phobius"/>
    </source>
</evidence>
<feature type="transmembrane region" description="Helical" evidence="1">
    <location>
        <begin position="6"/>
        <end position="24"/>
    </location>
</feature>
<keyword evidence="4" id="KW-1185">Reference proteome</keyword>
<reference evidence="4" key="1">
    <citation type="submission" date="2024-06" db="EMBL/GenBank/DDBJ databases">
        <authorList>
            <person name="Ryan C."/>
        </authorList>
    </citation>
    <scope>NUCLEOTIDE SEQUENCE [LARGE SCALE GENOMIC DNA]</scope>
</reference>
<feature type="transmembrane region" description="Helical" evidence="1">
    <location>
        <begin position="276"/>
        <end position="297"/>
    </location>
</feature>
<evidence type="ECO:0000259" key="2">
    <source>
        <dbReference type="Pfam" id="PF13968"/>
    </source>
</evidence>
<evidence type="ECO:0000313" key="3">
    <source>
        <dbReference type="EMBL" id="CAL4911163.1"/>
    </source>
</evidence>
<protein>
    <recommendedName>
        <fullName evidence="2">DUF4220 domain-containing protein</fullName>
    </recommendedName>
</protein>
<accession>A0ABC8WJQ9</accession>
<name>A0ABC8WJQ9_9POAL</name>
<feature type="domain" description="DUF4220" evidence="2">
    <location>
        <begin position="122"/>
        <end position="384"/>
    </location>
</feature>
<dbReference type="InterPro" id="IPR007658">
    <property type="entry name" value="DUF594"/>
</dbReference>
<keyword evidence="1" id="KW-0812">Transmembrane</keyword>
<feature type="transmembrane region" description="Helical" evidence="1">
    <location>
        <begin position="115"/>
        <end position="135"/>
    </location>
</feature>